<gene>
    <name evidence="3" type="ORF">C8N46_101794</name>
</gene>
<dbReference type="Pfam" id="PF00266">
    <property type="entry name" value="Aminotran_5"/>
    <property type="match status" value="1"/>
</dbReference>
<proteinExistence type="predicted"/>
<dbReference type="Gene3D" id="3.40.640.10">
    <property type="entry name" value="Type I PLP-dependent aspartate aminotransferase-like (Major domain)"/>
    <property type="match status" value="1"/>
</dbReference>
<evidence type="ECO:0000259" key="2">
    <source>
        <dbReference type="Pfam" id="PF00266"/>
    </source>
</evidence>
<evidence type="ECO:0000313" key="4">
    <source>
        <dbReference type="Proteomes" id="UP000244090"/>
    </source>
</evidence>
<name>A0A2T6C7A3_9FLAO</name>
<keyword evidence="3" id="KW-0456">Lyase</keyword>
<reference evidence="3 4" key="1">
    <citation type="submission" date="2018-04" db="EMBL/GenBank/DDBJ databases">
        <title>Genomic Encyclopedia of Archaeal and Bacterial Type Strains, Phase II (KMG-II): from individual species to whole genera.</title>
        <authorList>
            <person name="Goeker M."/>
        </authorList>
    </citation>
    <scope>NUCLEOTIDE SEQUENCE [LARGE SCALE GENOMIC DNA]</scope>
    <source>
        <strain evidence="3 4">DSM 25731</strain>
    </source>
</reference>
<dbReference type="PANTHER" id="PTHR43092:SF6">
    <property type="entry name" value="BLR1280 PROTEIN"/>
    <property type="match status" value="1"/>
</dbReference>
<sequence>METNTIQTTMLGLLETLVQKSLITNEQFQQLQQDFTPTSHIDAAIDWADVRKLFFDNGVTPNFTVEPMNSANLCPTFFPVLRSINALRLQFNEDISMQSRKKRYTEILETIRKVIGYHVGAVSESGVKNIALVRNTSEANNQLSKGYKHWEGNAVLLWDENHPTNNNVWKLRATSTKKVKMFSLKDVDFFNSTDAEITKEIGDVIIDAIRQSSEKIVMLSFSEVSNISGICMPSKEIVARVRAEYPEIHIHIDGAVSWGGLEINLKEKNGVKGVDCDSFASSSHKWLMGPFETGIFYMKPERAQNFDISIHAYDGKIGFSDTIPNDTSRFELLGQRDEANIYALGQTIATHNRINGSNPKRIEERVKFLQDDLRKKLVLMAERLRVKVEHITPISQKFSNGVTVFSITTPNGAINHEKLYNDLYGEKNEKNRFAVGFIPERKGDNPHPEALRICPHIMNLPNQITAVVLKIASLIQKNHTITIEELNAVTQEEVLS</sequence>
<dbReference type="InterPro" id="IPR015421">
    <property type="entry name" value="PyrdxlP-dep_Trfase_major"/>
</dbReference>
<dbReference type="InterPro" id="IPR000192">
    <property type="entry name" value="Aminotrans_V_dom"/>
</dbReference>
<dbReference type="Gene3D" id="3.90.1150.10">
    <property type="entry name" value="Aspartate Aminotransferase, domain 1"/>
    <property type="match status" value="1"/>
</dbReference>
<evidence type="ECO:0000256" key="1">
    <source>
        <dbReference type="ARBA" id="ARBA00022898"/>
    </source>
</evidence>
<dbReference type="InterPro" id="IPR015422">
    <property type="entry name" value="PyrdxlP-dep_Trfase_small"/>
</dbReference>
<dbReference type="InterPro" id="IPR015424">
    <property type="entry name" value="PyrdxlP-dep_Trfase"/>
</dbReference>
<comment type="caution">
    <text evidence="3">The sequence shown here is derived from an EMBL/GenBank/DDBJ whole genome shotgun (WGS) entry which is preliminary data.</text>
</comment>
<keyword evidence="1" id="KW-0663">Pyridoxal phosphate</keyword>
<organism evidence="3 4">
    <name type="scientific">Kordia periserrulae</name>
    <dbReference type="NCBI Taxonomy" id="701523"/>
    <lineage>
        <taxon>Bacteria</taxon>
        <taxon>Pseudomonadati</taxon>
        <taxon>Bacteroidota</taxon>
        <taxon>Flavobacteriia</taxon>
        <taxon>Flavobacteriales</taxon>
        <taxon>Flavobacteriaceae</taxon>
        <taxon>Kordia</taxon>
    </lineage>
</organism>
<dbReference type="SUPFAM" id="SSF53383">
    <property type="entry name" value="PLP-dependent transferases"/>
    <property type="match status" value="1"/>
</dbReference>
<dbReference type="OrthoDB" id="9804366at2"/>
<accession>A0A2T6C7A3</accession>
<keyword evidence="4" id="KW-1185">Reference proteome</keyword>
<dbReference type="Proteomes" id="UP000244090">
    <property type="component" value="Unassembled WGS sequence"/>
</dbReference>
<protein>
    <submittedName>
        <fullName evidence="3">Selenocysteine lyase/cysteine desulfurase</fullName>
    </submittedName>
</protein>
<dbReference type="RefSeq" id="WP_108113524.1">
    <property type="nucleotide sequence ID" value="NZ_QBKT01000001.1"/>
</dbReference>
<dbReference type="GO" id="GO:0016829">
    <property type="term" value="F:lyase activity"/>
    <property type="evidence" value="ECO:0007669"/>
    <property type="project" value="UniProtKB-KW"/>
</dbReference>
<dbReference type="EMBL" id="QBKT01000001">
    <property type="protein sequence ID" value="PTX64183.1"/>
    <property type="molecule type" value="Genomic_DNA"/>
</dbReference>
<dbReference type="AlphaFoldDB" id="A0A2T6C7A3"/>
<evidence type="ECO:0000313" key="3">
    <source>
        <dbReference type="EMBL" id="PTX64183.1"/>
    </source>
</evidence>
<dbReference type="PANTHER" id="PTHR43092">
    <property type="entry name" value="L-CYSTEINE DESULFHYDRASE"/>
    <property type="match status" value="1"/>
</dbReference>
<feature type="domain" description="Aminotransferase class V" evidence="2">
    <location>
        <begin position="96"/>
        <end position="306"/>
    </location>
</feature>